<evidence type="ECO:0000259" key="1">
    <source>
        <dbReference type="PROSITE" id="PS51269"/>
    </source>
</evidence>
<dbReference type="Pfam" id="PF07258">
    <property type="entry name" value="COMM_domain"/>
    <property type="match status" value="1"/>
</dbReference>
<dbReference type="AlphaFoldDB" id="A0A812CCZ3"/>
<evidence type="ECO:0000313" key="3">
    <source>
        <dbReference type="Proteomes" id="UP000597762"/>
    </source>
</evidence>
<dbReference type="OrthoDB" id="10257479at2759"/>
<dbReference type="InterPro" id="IPR017920">
    <property type="entry name" value="COMM"/>
</dbReference>
<organism evidence="2 3">
    <name type="scientific">Acanthosepion pharaonis</name>
    <name type="common">Pharaoh cuttlefish</name>
    <name type="synonym">Sepia pharaonis</name>
    <dbReference type="NCBI Taxonomy" id="158019"/>
    <lineage>
        <taxon>Eukaryota</taxon>
        <taxon>Metazoa</taxon>
        <taxon>Spiralia</taxon>
        <taxon>Lophotrochozoa</taxon>
        <taxon>Mollusca</taxon>
        <taxon>Cephalopoda</taxon>
        <taxon>Coleoidea</taxon>
        <taxon>Decapodiformes</taxon>
        <taxon>Sepiida</taxon>
        <taxon>Sepiina</taxon>
        <taxon>Sepiidae</taxon>
        <taxon>Acanthosepion</taxon>
    </lineage>
</organism>
<gene>
    <name evidence="2" type="ORF">SPHA_35434</name>
</gene>
<evidence type="ECO:0000313" key="2">
    <source>
        <dbReference type="EMBL" id="CAE1266993.1"/>
    </source>
</evidence>
<name>A0A812CCZ3_ACAPH</name>
<dbReference type="InterPro" id="IPR037354">
    <property type="entry name" value="Commd2"/>
</dbReference>
<sequence length="199" mass="23126">MLVLLKDEHKEHLKFLTGVEVGVVREFCRISIEFIKNGCNPKVYQSAAQKLEVDAETVQYAVEGLMYLLSETSKLMTNEVDFQDSISILGFSEEIVQVLLAMYLENRLMIRNVLSDMSMDLPHYYDLEWRLDVQVASRSLRHQITPNIVLKLHLEEDHEKSTHILQTDPGNLMQLTKELEKALDEIKSTYCRRIVRNID</sequence>
<dbReference type="CDD" id="cd04750">
    <property type="entry name" value="Commd2"/>
    <property type="match status" value="1"/>
</dbReference>
<comment type="caution">
    <text evidence="2">The sequence shown here is derived from an EMBL/GenBank/DDBJ whole genome shotgun (WGS) entry which is preliminary data.</text>
</comment>
<dbReference type="PANTHER" id="PTHR15857">
    <property type="entry name" value="COMM DOMAIN CONTAINING PROTEIN 2"/>
    <property type="match status" value="1"/>
</dbReference>
<dbReference type="Pfam" id="PF21672">
    <property type="entry name" value="COMM_HN"/>
    <property type="match status" value="1"/>
</dbReference>
<proteinExistence type="predicted"/>
<dbReference type="EMBL" id="CAHIKZ030001524">
    <property type="protein sequence ID" value="CAE1266993.1"/>
    <property type="molecule type" value="Genomic_DNA"/>
</dbReference>
<dbReference type="PANTHER" id="PTHR15857:SF0">
    <property type="entry name" value="COMM DOMAIN-CONTAINING PROTEIN 2"/>
    <property type="match status" value="1"/>
</dbReference>
<accession>A0A812CCZ3</accession>
<feature type="domain" description="COMM" evidence="1">
    <location>
        <begin position="123"/>
        <end position="190"/>
    </location>
</feature>
<protein>
    <submittedName>
        <fullName evidence="2">COMMD2</fullName>
    </submittedName>
</protein>
<reference evidence="2" key="1">
    <citation type="submission" date="2021-01" db="EMBL/GenBank/DDBJ databases">
        <authorList>
            <person name="Li R."/>
            <person name="Bekaert M."/>
        </authorList>
    </citation>
    <scope>NUCLEOTIDE SEQUENCE</scope>
    <source>
        <strain evidence="2">Farmed</strain>
    </source>
</reference>
<dbReference type="Proteomes" id="UP000597762">
    <property type="component" value="Unassembled WGS sequence"/>
</dbReference>
<dbReference type="PROSITE" id="PS51269">
    <property type="entry name" value="COMM"/>
    <property type="match status" value="1"/>
</dbReference>
<keyword evidence="3" id="KW-1185">Reference proteome</keyword>